<feature type="compositionally biased region" description="Basic and acidic residues" evidence="1">
    <location>
        <begin position="51"/>
        <end position="70"/>
    </location>
</feature>
<name>A0A2T5MAM8_9EURO</name>
<feature type="non-terminal residue" evidence="2">
    <location>
        <position position="1"/>
    </location>
</feature>
<dbReference type="RefSeq" id="XP_040756984.1">
    <property type="nucleotide sequence ID" value="XM_040893414.1"/>
</dbReference>
<protein>
    <submittedName>
        <fullName evidence="2">Uncharacterized protein</fullName>
    </submittedName>
</protein>
<dbReference type="VEuPathDB" id="FungiDB:P175DRAFT_0430157"/>
<reference evidence="2 3" key="1">
    <citation type="journal article" date="2018" name="Proc. Natl. Acad. Sci. U.S.A.">
        <title>Linking secondary metabolites to gene clusters through genome sequencing of six diverse Aspergillus species.</title>
        <authorList>
            <person name="Kaerboelling I."/>
            <person name="Vesth T.C."/>
            <person name="Frisvad J.C."/>
            <person name="Nybo J.L."/>
            <person name="Theobald S."/>
            <person name="Kuo A."/>
            <person name="Bowyer P."/>
            <person name="Matsuda Y."/>
            <person name="Mondo S."/>
            <person name="Lyhne E.K."/>
            <person name="Kogle M.E."/>
            <person name="Clum A."/>
            <person name="Lipzen A."/>
            <person name="Salamov A."/>
            <person name="Ngan C.Y."/>
            <person name="Daum C."/>
            <person name="Chiniquy J."/>
            <person name="Barry K."/>
            <person name="LaButti K."/>
            <person name="Haridas S."/>
            <person name="Simmons B.A."/>
            <person name="Magnuson J.K."/>
            <person name="Mortensen U.H."/>
            <person name="Larsen T.O."/>
            <person name="Grigoriev I.V."/>
            <person name="Baker S.E."/>
            <person name="Andersen M.R."/>
        </authorList>
    </citation>
    <scope>NUCLEOTIDE SEQUENCE [LARGE SCALE GENOMIC DNA]</scope>
    <source>
        <strain evidence="2 3">IBT 24754</strain>
    </source>
</reference>
<feature type="region of interest" description="Disordered" evidence="1">
    <location>
        <begin position="1"/>
        <end position="70"/>
    </location>
</feature>
<dbReference type="Proteomes" id="UP000244073">
    <property type="component" value="Unassembled WGS sequence"/>
</dbReference>
<dbReference type="EMBL" id="MSFN02000001">
    <property type="protein sequence ID" value="PTU25592.1"/>
    <property type="molecule type" value="Genomic_DNA"/>
</dbReference>
<organism evidence="2 3">
    <name type="scientific">Aspergillus ochraceoroseus IBT 24754</name>
    <dbReference type="NCBI Taxonomy" id="1392256"/>
    <lineage>
        <taxon>Eukaryota</taxon>
        <taxon>Fungi</taxon>
        <taxon>Dikarya</taxon>
        <taxon>Ascomycota</taxon>
        <taxon>Pezizomycotina</taxon>
        <taxon>Eurotiomycetes</taxon>
        <taxon>Eurotiomycetidae</taxon>
        <taxon>Eurotiales</taxon>
        <taxon>Aspergillaceae</taxon>
        <taxon>Aspergillus</taxon>
        <taxon>Aspergillus subgen. Nidulantes</taxon>
    </lineage>
</organism>
<feature type="compositionally biased region" description="Basic and acidic residues" evidence="1">
    <location>
        <begin position="12"/>
        <end position="30"/>
    </location>
</feature>
<dbReference type="OrthoDB" id="3358750at2759"/>
<dbReference type="PANTHER" id="PTHR39475:SF1">
    <property type="entry name" value="CONIDIATION-SPECIFIC PROTEIN 6"/>
    <property type="match status" value="1"/>
</dbReference>
<proteinExistence type="predicted"/>
<sequence length="70" mass="7947">RSIANGLAAQEQKPDSSHHHNFDSQREAELSKQNPIKPAMLHGNKPSKGAQIDRELHLEDEQRLREKGIK</sequence>
<dbReference type="PANTHER" id="PTHR39475">
    <property type="entry name" value="CONIDIATION-SPECIFIC PROTEIN 6"/>
    <property type="match status" value="1"/>
</dbReference>
<dbReference type="AlphaFoldDB" id="A0A2T5MAM8"/>
<evidence type="ECO:0000313" key="2">
    <source>
        <dbReference type="EMBL" id="PTU25592.1"/>
    </source>
</evidence>
<gene>
    <name evidence="2" type="ORF">P175DRAFT_0430157</name>
</gene>
<dbReference type="GeneID" id="63810296"/>
<accession>A0A2T5MAM8</accession>
<evidence type="ECO:0000256" key="1">
    <source>
        <dbReference type="SAM" id="MobiDB-lite"/>
    </source>
</evidence>
<comment type="caution">
    <text evidence="2">The sequence shown here is derived from an EMBL/GenBank/DDBJ whole genome shotgun (WGS) entry which is preliminary data.</text>
</comment>
<evidence type="ECO:0000313" key="3">
    <source>
        <dbReference type="Proteomes" id="UP000244073"/>
    </source>
</evidence>